<comment type="caution">
    <text evidence="2">The sequence shown here is derived from an EMBL/GenBank/DDBJ whole genome shotgun (WGS) entry which is preliminary data.</text>
</comment>
<keyword evidence="1" id="KW-1133">Transmembrane helix</keyword>
<keyword evidence="3" id="KW-1185">Reference proteome</keyword>
<feature type="transmembrane region" description="Helical" evidence="1">
    <location>
        <begin position="43"/>
        <end position="67"/>
    </location>
</feature>
<dbReference type="Proteomes" id="UP001354971">
    <property type="component" value="Unassembled WGS sequence"/>
</dbReference>
<gene>
    <name evidence="2" type="ORF">V0U79_00015</name>
</gene>
<accession>A0ABU7LLC2</accession>
<keyword evidence="1" id="KW-0812">Transmembrane</keyword>
<name>A0ABU7LLC2_9PROT</name>
<protein>
    <recommendedName>
        <fullName evidence="4">PH domain-containing protein</fullName>
    </recommendedName>
</protein>
<evidence type="ECO:0008006" key="4">
    <source>
        <dbReference type="Google" id="ProtNLM"/>
    </source>
</evidence>
<dbReference type="EMBL" id="JAZDRP010000001">
    <property type="protein sequence ID" value="MEE2524734.1"/>
    <property type="molecule type" value="Genomic_DNA"/>
</dbReference>
<reference evidence="2 3" key="1">
    <citation type="submission" date="2024-01" db="EMBL/GenBank/DDBJ databases">
        <title>Hyphobacterium bacterium isolated from marine sediment.</title>
        <authorList>
            <person name="Zhao S."/>
        </authorList>
    </citation>
    <scope>NUCLEOTIDE SEQUENCE [LARGE SCALE GENOMIC DNA]</scope>
    <source>
        <strain evidence="3">HN65</strain>
    </source>
</reference>
<evidence type="ECO:0000256" key="1">
    <source>
        <dbReference type="SAM" id="Phobius"/>
    </source>
</evidence>
<sequence>MDTERIYGRLSLDNALLMVGIPVALLFQMFFGPNPPEEIRVFLYALFWLVIVIVAVQHAVLLFRIYYLELTPEGLREHGSVIRREAAWRDIHSFYVAAPGMTGCRLTNGKSFSISHLIGRSPNTLIPLLEARRAKALGLGS</sequence>
<dbReference type="RefSeq" id="WP_330197402.1">
    <property type="nucleotide sequence ID" value="NZ_JAZDRP010000001.1"/>
</dbReference>
<proteinExistence type="predicted"/>
<feature type="transmembrane region" description="Helical" evidence="1">
    <location>
        <begin position="12"/>
        <end position="31"/>
    </location>
</feature>
<evidence type="ECO:0000313" key="3">
    <source>
        <dbReference type="Proteomes" id="UP001354971"/>
    </source>
</evidence>
<evidence type="ECO:0000313" key="2">
    <source>
        <dbReference type="EMBL" id="MEE2524734.1"/>
    </source>
</evidence>
<keyword evidence="1" id="KW-0472">Membrane</keyword>
<organism evidence="2 3">
    <name type="scientific">Hyphobacterium lacteum</name>
    <dbReference type="NCBI Taxonomy" id="3116575"/>
    <lineage>
        <taxon>Bacteria</taxon>
        <taxon>Pseudomonadati</taxon>
        <taxon>Pseudomonadota</taxon>
        <taxon>Alphaproteobacteria</taxon>
        <taxon>Maricaulales</taxon>
        <taxon>Maricaulaceae</taxon>
        <taxon>Hyphobacterium</taxon>
    </lineage>
</organism>